<dbReference type="STRING" id="128403.WA1_47350"/>
<comment type="caution">
    <text evidence="4">The sequence shown here is derived from an EMBL/GenBank/DDBJ whole genome shotgun (WGS) entry which is preliminary data.</text>
</comment>
<dbReference type="EMBL" id="ANNX02000047">
    <property type="protein sequence ID" value="KYC37242.1"/>
    <property type="molecule type" value="Genomic_DNA"/>
</dbReference>
<proteinExistence type="predicted"/>
<dbReference type="PANTHER" id="PTHR30570">
    <property type="entry name" value="PERIPLASMIC PHOSPHATE BINDING COMPONENT OF PHOSPHATE ABC TRANSPORTER"/>
    <property type="match status" value="1"/>
</dbReference>
<feature type="region of interest" description="Disordered" evidence="2">
    <location>
        <begin position="409"/>
        <end position="439"/>
    </location>
</feature>
<dbReference type="OrthoDB" id="417618at2"/>
<accession>A0A139WXY3</accession>
<feature type="domain" description="PBP" evidence="3">
    <location>
        <begin position="55"/>
        <end position="276"/>
    </location>
</feature>
<dbReference type="RefSeq" id="WP_017745075.1">
    <property type="nucleotide sequence ID" value="NZ_KQ976354.1"/>
</dbReference>
<feature type="region of interest" description="Disordered" evidence="2">
    <location>
        <begin position="593"/>
        <end position="623"/>
    </location>
</feature>
<feature type="compositionally biased region" description="Polar residues" evidence="2">
    <location>
        <begin position="517"/>
        <end position="542"/>
    </location>
</feature>
<dbReference type="Proteomes" id="UP000076925">
    <property type="component" value="Unassembled WGS sequence"/>
</dbReference>
<keyword evidence="5" id="KW-1185">Reference proteome</keyword>
<evidence type="ECO:0000313" key="5">
    <source>
        <dbReference type="Proteomes" id="UP000076925"/>
    </source>
</evidence>
<dbReference type="PANTHER" id="PTHR30570:SF1">
    <property type="entry name" value="PHOSPHATE-BINDING PROTEIN PSTS"/>
    <property type="match status" value="1"/>
</dbReference>
<keyword evidence="1" id="KW-0732">Signal</keyword>
<feature type="compositionally biased region" description="Low complexity" evidence="2">
    <location>
        <begin position="321"/>
        <end position="338"/>
    </location>
</feature>
<evidence type="ECO:0000256" key="1">
    <source>
        <dbReference type="ARBA" id="ARBA00022729"/>
    </source>
</evidence>
<reference evidence="4 5" key="1">
    <citation type="journal article" date="2013" name="Genome Biol. Evol.">
        <title>Genomes of Stigonematalean cyanobacteria (subsection V) and the evolution of oxygenic photosynthesis from prokaryotes to plastids.</title>
        <authorList>
            <person name="Dagan T."/>
            <person name="Roettger M."/>
            <person name="Stucken K."/>
            <person name="Landan G."/>
            <person name="Koch R."/>
            <person name="Major P."/>
            <person name="Gould S.B."/>
            <person name="Goremykin V.V."/>
            <person name="Rippka R."/>
            <person name="Tandeau de Marsac N."/>
            <person name="Gugger M."/>
            <person name="Lockhart P.J."/>
            <person name="Allen J.F."/>
            <person name="Brune I."/>
            <person name="Maus I."/>
            <person name="Puhler A."/>
            <person name="Martin W.F."/>
        </authorList>
    </citation>
    <scope>NUCLEOTIDE SEQUENCE [LARGE SCALE GENOMIC DNA]</scope>
    <source>
        <strain evidence="4 5">PCC 7110</strain>
    </source>
</reference>
<dbReference type="SUPFAM" id="SSF53850">
    <property type="entry name" value="Periplasmic binding protein-like II"/>
    <property type="match status" value="1"/>
</dbReference>
<dbReference type="InterPro" id="IPR024370">
    <property type="entry name" value="PBP_domain"/>
</dbReference>
<evidence type="ECO:0000259" key="3">
    <source>
        <dbReference type="Pfam" id="PF12849"/>
    </source>
</evidence>
<feature type="region of interest" description="Disordered" evidence="2">
    <location>
        <begin position="517"/>
        <end position="568"/>
    </location>
</feature>
<dbReference type="InterPro" id="IPR050811">
    <property type="entry name" value="Phosphate_ABC_transporter"/>
</dbReference>
<feature type="region of interest" description="Disordered" evidence="2">
    <location>
        <begin position="312"/>
        <end position="363"/>
    </location>
</feature>
<gene>
    <name evidence="4" type="ORF">WA1_47350</name>
</gene>
<sequence>MWQKEKKDSSTISFSLLLALILTPVTTLFVSDFARAQSSPKATSSPLPETVNGLKVRIDGSDRMLAINQTLKRGFENQFSDTEVEVAASGSETALKALQDGSIDIAAIGRGLKPDEKAQGLELVRLRREKIAIVVGKDNPFKGSLTIKQFARIVRGRMTNWSRLGRTQGKIRFIDRPESSEMWQAIRGYSVFKSRNFTKSSNAIQIAEENTSELVKQLGKDGISYVKADRVSQLQGVRVVPIHGTLPKDPKYPFSLPLVYVYKKNPSSPASRFLAFAKTPQGKQAIENARDSETVTVAQSLAGTVIKNTSLSNRTSVTTNPTISPSSEATPSPPSTNTVIPTKTSGELVSPSHRAFAPPPDRRENNQAIASLFWLMVPLSLGGLILWRSYKRRSHKDEDFQTAAILSPNSFQEQGNNGTASQLRENTANPKSRNGKVSHNTPFTLLSKLTGNLVSVNGGAALAGGAIATGTELQSRELDTVNSVVQPQVKQGKALYPPLPDIWDELAADDRELLTQGATSSTSVQPQDSQEITTDVETSTEVVNDADANVSDSIKPEPGTTNNDLPDYDKALDLDWEAPVAIVTPVYPKFPDIAAMGSGLPQEGTTDPDLCPELLDDSVTSDQ</sequence>
<evidence type="ECO:0000313" key="4">
    <source>
        <dbReference type="EMBL" id="KYC37242.1"/>
    </source>
</evidence>
<dbReference type="AlphaFoldDB" id="A0A139WXY3"/>
<organism evidence="4 5">
    <name type="scientific">Scytonema hofmannii PCC 7110</name>
    <dbReference type="NCBI Taxonomy" id="128403"/>
    <lineage>
        <taxon>Bacteria</taxon>
        <taxon>Bacillati</taxon>
        <taxon>Cyanobacteriota</taxon>
        <taxon>Cyanophyceae</taxon>
        <taxon>Nostocales</taxon>
        <taxon>Scytonemataceae</taxon>
        <taxon>Scytonema</taxon>
    </lineage>
</organism>
<name>A0A139WXY3_9CYAN</name>
<dbReference type="Pfam" id="PF12849">
    <property type="entry name" value="PBP_like_2"/>
    <property type="match status" value="1"/>
</dbReference>
<protein>
    <recommendedName>
        <fullName evidence="3">PBP domain-containing protein</fullName>
    </recommendedName>
</protein>
<dbReference type="Gene3D" id="3.40.190.10">
    <property type="entry name" value="Periplasmic binding protein-like II"/>
    <property type="match status" value="2"/>
</dbReference>
<evidence type="ECO:0000256" key="2">
    <source>
        <dbReference type="SAM" id="MobiDB-lite"/>
    </source>
</evidence>